<name>A0ABD2PIW9_9PLAT</name>
<dbReference type="InterPro" id="IPR038050">
    <property type="entry name" value="Neuro_actylchol_rec"/>
</dbReference>
<evidence type="ECO:0000256" key="1">
    <source>
        <dbReference type="SAM" id="Phobius"/>
    </source>
</evidence>
<feature type="transmembrane region" description="Helical" evidence="1">
    <location>
        <begin position="91"/>
        <end position="113"/>
    </location>
</feature>
<dbReference type="PRINTS" id="PR00253">
    <property type="entry name" value="GABAARECEPTR"/>
</dbReference>
<protein>
    <recommendedName>
        <fullName evidence="2">Neurotransmitter-gated ion-channel transmembrane domain-containing protein</fullName>
    </recommendedName>
</protein>
<dbReference type="CDD" id="cd19049">
    <property type="entry name" value="LGIC_TM_anion"/>
    <property type="match status" value="1"/>
</dbReference>
<reference evidence="3 4" key="1">
    <citation type="submission" date="2024-11" db="EMBL/GenBank/DDBJ databases">
        <title>Adaptive evolution of stress response genes in parasites aligns with host niche diversity.</title>
        <authorList>
            <person name="Hahn C."/>
            <person name="Resl P."/>
        </authorList>
    </citation>
    <scope>NUCLEOTIDE SEQUENCE [LARGE SCALE GENOMIC DNA]</scope>
    <source>
        <strain evidence="3">EGGRZ-B1_66</strain>
        <tissue evidence="3">Body</tissue>
    </source>
</reference>
<keyword evidence="4" id="KW-1185">Reference proteome</keyword>
<dbReference type="AlphaFoldDB" id="A0ABD2PIW9"/>
<dbReference type="InterPro" id="IPR006029">
    <property type="entry name" value="Neurotrans-gated_channel_TM"/>
</dbReference>
<evidence type="ECO:0000313" key="3">
    <source>
        <dbReference type="EMBL" id="KAL3307381.1"/>
    </source>
</evidence>
<keyword evidence="1" id="KW-1133">Transmembrane helix</keyword>
<proteinExistence type="predicted"/>
<dbReference type="SUPFAM" id="SSF90112">
    <property type="entry name" value="Neurotransmitter-gated ion-channel transmembrane pore"/>
    <property type="match status" value="1"/>
</dbReference>
<gene>
    <name evidence="3" type="ORF">Ciccas_014108</name>
</gene>
<feature type="non-terminal residue" evidence="3">
    <location>
        <position position="1"/>
    </location>
</feature>
<feature type="non-terminal residue" evidence="3">
    <location>
        <position position="172"/>
    </location>
</feature>
<evidence type="ECO:0000313" key="4">
    <source>
        <dbReference type="Proteomes" id="UP001626550"/>
    </source>
</evidence>
<sequence length="172" mass="19682">DCTNEMNISTGTFSCLKAQFQMQRQLGSYLVGTYVPTILIVMTSWLSFWISMDAVAARVSLELLNLIAIITKNSEVAANLPRVSYIKALDIWNNACIIFIIAAMLEFGIAVHWSRKMQYYRWRSEVRKLVRQELARTMCPCPYVPANQSPHPTPSFLLCQNRNFSSHMPINE</sequence>
<dbReference type="PANTHER" id="PTHR18945">
    <property type="entry name" value="NEUROTRANSMITTER GATED ION CHANNEL"/>
    <property type="match status" value="1"/>
</dbReference>
<dbReference type="EMBL" id="JBJKFK010007510">
    <property type="protein sequence ID" value="KAL3307381.1"/>
    <property type="molecule type" value="Genomic_DNA"/>
</dbReference>
<comment type="caution">
    <text evidence="3">The sequence shown here is derived from an EMBL/GenBank/DDBJ whole genome shotgun (WGS) entry which is preliminary data.</text>
</comment>
<dbReference type="Proteomes" id="UP001626550">
    <property type="component" value="Unassembled WGS sequence"/>
</dbReference>
<dbReference type="InterPro" id="IPR036719">
    <property type="entry name" value="Neuro-gated_channel_TM_sf"/>
</dbReference>
<accession>A0ABD2PIW9</accession>
<feature type="domain" description="Neurotransmitter-gated ion-channel transmembrane" evidence="2">
    <location>
        <begin position="33"/>
        <end position="140"/>
    </location>
</feature>
<dbReference type="InterPro" id="IPR006028">
    <property type="entry name" value="GABAA/Glycine_rcpt"/>
</dbReference>
<evidence type="ECO:0000259" key="2">
    <source>
        <dbReference type="Pfam" id="PF02932"/>
    </source>
</evidence>
<dbReference type="Pfam" id="PF02932">
    <property type="entry name" value="Neur_chan_memb"/>
    <property type="match status" value="1"/>
</dbReference>
<organism evidence="3 4">
    <name type="scientific">Cichlidogyrus casuarinus</name>
    <dbReference type="NCBI Taxonomy" id="1844966"/>
    <lineage>
        <taxon>Eukaryota</taxon>
        <taxon>Metazoa</taxon>
        <taxon>Spiralia</taxon>
        <taxon>Lophotrochozoa</taxon>
        <taxon>Platyhelminthes</taxon>
        <taxon>Monogenea</taxon>
        <taxon>Monopisthocotylea</taxon>
        <taxon>Dactylogyridea</taxon>
        <taxon>Ancyrocephalidae</taxon>
        <taxon>Cichlidogyrus</taxon>
    </lineage>
</organism>
<keyword evidence="1" id="KW-0472">Membrane</keyword>
<dbReference type="Gene3D" id="1.20.58.390">
    <property type="entry name" value="Neurotransmitter-gated ion-channel transmembrane domain"/>
    <property type="match status" value="1"/>
</dbReference>
<feature type="transmembrane region" description="Helical" evidence="1">
    <location>
        <begin position="26"/>
        <end position="50"/>
    </location>
</feature>
<dbReference type="InterPro" id="IPR006201">
    <property type="entry name" value="Neur_channel"/>
</dbReference>
<keyword evidence="1" id="KW-0812">Transmembrane</keyword>